<evidence type="ECO:0000313" key="1">
    <source>
        <dbReference type="EMBL" id="GIF95844.1"/>
    </source>
</evidence>
<gene>
    <name evidence="1" type="ORF">Cci01nite_09380</name>
</gene>
<protein>
    <submittedName>
        <fullName evidence="1">Uncharacterized protein</fullName>
    </submittedName>
</protein>
<organism evidence="1 2">
    <name type="scientific">Catellatospora citrea</name>
    <dbReference type="NCBI Taxonomy" id="53366"/>
    <lineage>
        <taxon>Bacteria</taxon>
        <taxon>Bacillati</taxon>
        <taxon>Actinomycetota</taxon>
        <taxon>Actinomycetes</taxon>
        <taxon>Micromonosporales</taxon>
        <taxon>Micromonosporaceae</taxon>
        <taxon>Catellatospora</taxon>
    </lineage>
</organism>
<accession>A0A8J3KIQ7</accession>
<dbReference type="AlphaFoldDB" id="A0A8J3KIQ7"/>
<reference evidence="1 2" key="1">
    <citation type="submission" date="2021-01" db="EMBL/GenBank/DDBJ databases">
        <title>Whole genome shotgun sequence of Catellatospora citrea NBRC 14495.</title>
        <authorList>
            <person name="Komaki H."/>
            <person name="Tamura T."/>
        </authorList>
    </citation>
    <scope>NUCLEOTIDE SEQUENCE [LARGE SCALE GENOMIC DNA]</scope>
    <source>
        <strain evidence="1 2">NBRC 14495</strain>
    </source>
</reference>
<comment type="caution">
    <text evidence="1">The sequence shown here is derived from an EMBL/GenBank/DDBJ whole genome shotgun (WGS) entry which is preliminary data.</text>
</comment>
<dbReference type="Proteomes" id="UP000659904">
    <property type="component" value="Unassembled WGS sequence"/>
</dbReference>
<name>A0A8J3KIQ7_9ACTN</name>
<keyword evidence="2" id="KW-1185">Reference proteome</keyword>
<evidence type="ECO:0000313" key="2">
    <source>
        <dbReference type="Proteomes" id="UP000659904"/>
    </source>
</evidence>
<proteinExistence type="predicted"/>
<sequence length="240" mass="26638">MSGPEHIMDLVRSMSFDLYVWHESEPINAQLAQAKLDRWQAGEPGLFPAHPAVPTLLAALLDRFPPLESLSDADADQGAWSMTPDPDDAVLTLPCAWSRADEVRQEVTRLAAEHGLVCYDPQRRVLDPGAPGHVAVFTLATHGLPTVADPDDARLDQTVRRLSPERFYTILEWTDGWFAQVGHGPSAGVAAGTYALEFREGADGAHLHTTSTDVTEAVRFLQDVRAGRDTWRQRHVWEQW</sequence>
<dbReference type="EMBL" id="BONH01000002">
    <property type="protein sequence ID" value="GIF95844.1"/>
    <property type="molecule type" value="Genomic_DNA"/>
</dbReference>